<gene>
    <name evidence="2" type="ORF">E2C01_047234</name>
</gene>
<dbReference type="AlphaFoldDB" id="A0A5B7G7F0"/>
<evidence type="ECO:0000313" key="3">
    <source>
        <dbReference type="Proteomes" id="UP000324222"/>
    </source>
</evidence>
<evidence type="ECO:0000313" key="2">
    <source>
        <dbReference type="EMBL" id="MPC53345.1"/>
    </source>
</evidence>
<dbReference type="EMBL" id="VSRR010011553">
    <property type="protein sequence ID" value="MPC53345.1"/>
    <property type="molecule type" value="Genomic_DNA"/>
</dbReference>
<accession>A0A5B7G7F0</accession>
<sequence>MGKWLRLKVRSPIPTRVAILQLVYWIQSYLLPLLHCPGCQKIGHSIITCRSAIRCSRCSGPHLYHQQDVTCTRQHHCFQCGGAHGPQSECCPFNQEAHQLYTSLTQEENPLHTINKKLRELQWPKPQAPRRPSSPPPPPSILVHMASTTKLVCLDVSYSAATGGNRFSVLTDLHEEEEVDPPQETPGIPAPTMTRHRRSRRSQASQHPKHPPSQDIPCAPNKESELQQITTIAKVHQPQDSLIDQQQPWTSTHVTHPTQAALPSHANHHPMPPHHDSLQDNTTPTPTKDSLLSGFLILLQKGCELYQKGSSLQETFTALWPTLSVLLSSFLL</sequence>
<evidence type="ECO:0008006" key="4">
    <source>
        <dbReference type="Google" id="ProtNLM"/>
    </source>
</evidence>
<feature type="region of interest" description="Disordered" evidence="1">
    <location>
        <begin position="261"/>
        <end position="287"/>
    </location>
</feature>
<name>A0A5B7G7F0_PORTR</name>
<organism evidence="2 3">
    <name type="scientific">Portunus trituberculatus</name>
    <name type="common">Swimming crab</name>
    <name type="synonym">Neptunus trituberculatus</name>
    <dbReference type="NCBI Taxonomy" id="210409"/>
    <lineage>
        <taxon>Eukaryota</taxon>
        <taxon>Metazoa</taxon>
        <taxon>Ecdysozoa</taxon>
        <taxon>Arthropoda</taxon>
        <taxon>Crustacea</taxon>
        <taxon>Multicrustacea</taxon>
        <taxon>Malacostraca</taxon>
        <taxon>Eumalacostraca</taxon>
        <taxon>Eucarida</taxon>
        <taxon>Decapoda</taxon>
        <taxon>Pleocyemata</taxon>
        <taxon>Brachyura</taxon>
        <taxon>Eubrachyura</taxon>
        <taxon>Portunoidea</taxon>
        <taxon>Portunidae</taxon>
        <taxon>Portuninae</taxon>
        <taxon>Portunus</taxon>
    </lineage>
</organism>
<keyword evidence="3" id="KW-1185">Reference proteome</keyword>
<dbReference type="Proteomes" id="UP000324222">
    <property type="component" value="Unassembled WGS sequence"/>
</dbReference>
<dbReference type="OrthoDB" id="7487068at2759"/>
<proteinExistence type="predicted"/>
<feature type="region of interest" description="Disordered" evidence="1">
    <location>
        <begin position="175"/>
        <end position="220"/>
    </location>
</feature>
<reference evidence="2 3" key="1">
    <citation type="submission" date="2019-05" db="EMBL/GenBank/DDBJ databases">
        <title>Another draft genome of Portunus trituberculatus and its Hox gene families provides insights of decapod evolution.</title>
        <authorList>
            <person name="Jeong J.-H."/>
            <person name="Song I."/>
            <person name="Kim S."/>
            <person name="Choi T."/>
            <person name="Kim D."/>
            <person name="Ryu S."/>
            <person name="Kim W."/>
        </authorList>
    </citation>
    <scope>NUCLEOTIDE SEQUENCE [LARGE SCALE GENOMIC DNA]</scope>
    <source>
        <tissue evidence="2">Muscle</tissue>
    </source>
</reference>
<comment type="caution">
    <text evidence="2">The sequence shown here is derived from an EMBL/GenBank/DDBJ whole genome shotgun (WGS) entry which is preliminary data.</text>
</comment>
<evidence type="ECO:0000256" key="1">
    <source>
        <dbReference type="SAM" id="MobiDB-lite"/>
    </source>
</evidence>
<protein>
    <recommendedName>
        <fullName evidence="4">Nucleic-acid-binding protein from transposon X-element</fullName>
    </recommendedName>
</protein>